<proteinExistence type="predicted"/>
<keyword evidence="2" id="KW-0540">Nuclease</keyword>
<gene>
    <name evidence="2" type="ORF">E1I18_01960</name>
</gene>
<name>A0A507SQD6_9BACT</name>
<keyword evidence="3" id="KW-1185">Reference proteome</keyword>
<evidence type="ECO:0000259" key="1">
    <source>
        <dbReference type="SMART" id="SM00507"/>
    </source>
</evidence>
<dbReference type="Gene3D" id="1.10.30.50">
    <property type="match status" value="1"/>
</dbReference>
<keyword evidence="2" id="KW-0378">Hydrolase</keyword>
<accession>A0A507SQD6</accession>
<evidence type="ECO:0000313" key="2">
    <source>
        <dbReference type="EMBL" id="TQC51538.1"/>
    </source>
</evidence>
<keyword evidence="2" id="KW-0255">Endonuclease</keyword>
<dbReference type="EMBL" id="SMDN01000006">
    <property type="protein sequence ID" value="TQC51538.1"/>
    <property type="molecule type" value="Genomic_DNA"/>
</dbReference>
<protein>
    <submittedName>
        <fullName evidence="2">HNH endonuclease</fullName>
    </submittedName>
</protein>
<dbReference type="InterPro" id="IPR003615">
    <property type="entry name" value="HNH_nuc"/>
</dbReference>
<sequence length="408" mass="48321">MRRYISLSKFLSTEIDPFLLGAFLSRTIPEKIDDKSYFYTYSEFKSSKFVPINEFNFLDYAKHYEANLNNWSQSENWEIHSKTKSKINIRFYLNNDLNITKHDFMLQLNKKLLTSDWFNDENINEDKKKFLRAFLELRGSVDNNRNFISIDYFSDNLFELKRMIKLIDKNFLPLKYINFNTRELQKQYVESISLRNTQLRVNSLFYANEIGFINKYKALIFSKNPKFKDSVDFVTVDNVMFFEVDVPNVKLSSTRLINVLNFYTDYIFQKNLTRANVNEFRNILGFDKHKNAIRRNASLIKMFKEMAPKKCFSCGIEETFDNRQGEQYFEIHHVIPFKHGVENDDIDNLARLCVQCHQILKKGVGSREVQLEIIKKLLANQNIFDFCSTSLEDTNIDTLAEKILNLLA</sequence>
<dbReference type="CDD" id="cd00085">
    <property type="entry name" value="HNHc"/>
    <property type="match status" value="1"/>
</dbReference>
<dbReference type="Pfam" id="PF01844">
    <property type="entry name" value="HNH"/>
    <property type="match status" value="1"/>
</dbReference>
<comment type="caution">
    <text evidence="2">The sequence shown here is derived from an EMBL/GenBank/DDBJ whole genome shotgun (WGS) entry which is preliminary data.</text>
</comment>
<dbReference type="GO" id="GO:0008270">
    <property type="term" value="F:zinc ion binding"/>
    <property type="evidence" value="ECO:0007669"/>
    <property type="project" value="InterPro"/>
</dbReference>
<dbReference type="GO" id="GO:0003676">
    <property type="term" value="F:nucleic acid binding"/>
    <property type="evidence" value="ECO:0007669"/>
    <property type="project" value="InterPro"/>
</dbReference>
<evidence type="ECO:0000313" key="3">
    <source>
        <dbReference type="Proteomes" id="UP000320801"/>
    </source>
</evidence>
<dbReference type="Proteomes" id="UP000320801">
    <property type="component" value="Unassembled WGS sequence"/>
</dbReference>
<dbReference type="InterPro" id="IPR002711">
    <property type="entry name" value="HNH"/>
</dbReference>
<feature type="domain" description="HNH nuclease" evidence="1">
    <location>
        <begin position="301"/>
        <end position="358"/>
    </location>
</feature>
<reference evidence="2 3" key="1">
    <citation type="submission" date="2019-03" db="EMBL/GenBank/DDBJ databases">
        <title>Characterization of a novel Mycoplasma cynos real-time PCR assay.</title>
        <authorList>
            <person name="Tallmadge R.L."/>
            <person name="Mitchell P.K."/>
            <person name="Goodman L."/>
        </authorList>
    </citation>
    <scope>NUCLEOTIDE SEQUENCE [LARGE SCALE GENOMIC DNA]</scope>
    <source>
        <strain evidence="2 3">1642</strain>
    </source>
</reference>
<dbReference type="RefSeq" id="WP_141483922.1">
    <property type="nucleotide sequence ID" value="NZ_SMDN01000006.1"/>
</dbReference>
<dbReference type="SMART" id="SM00507">
    <property type="entry name" value="HNHc"/>
    <property type="match status" value="1"/>
</dbReference>
<dbReference type="AlphaFoldDB" id="A0A507SQD6"/>
<organism evidence="2 3">
    <name type="scientific">Mycoplasmopsis mucosicanis</name>
    <dbReference type="NCBI Taxonomy" id="458208"/>
    <lineage>
        <taxon>Bacteria</taxon>
        <taxon>Bacillati</taxon>
        <taxon>Mycoplasmatota</taxon>
        <taxon>Mycoplasmoidales</taxon>
        <taxon>Metamycoplasmataceae</taxon>
        <taxon>Mycoplasmopsis</taxon>
    </lineage>
</organism>
<dbReference type="GO" id="GO:0004519">
    <property type="term" value="F:endonuclease activity"/>
    <property type="evidence" value="ECO:0007669"/>
    <property type="project" value="UniProtKB-KW"/>
</dbReference>
<dbReference type="OrthoDB" id="398920at2"/>